<proteinExistence type="predicted"/>
<protein>
    <submittedName>
        <fullName evidence="1">Uncharacterized protein</fullName>
    </submittedName>
</protein>
<gene>
    <name evidence="1" type="ORF">BEK98_27775</name>
</gene>
<sequence>MRTPVYELHIRPMFRATDRAHMISDLDLWDYETVVAQADDILDRLENGQSPVMPPITHGGPWPEEWIELFRRWKDGACKRLELGTATYTFNQTATAVTITATGTFPSAGCGGWLQLDSETDAAKTYVLYVEQPDAPVSGTPAAFTLKERYRAADTRSVFVRDATGVQQLH</sequence>
<dbReference type="EMBL" id="MCGQ01000026">
    <property type="protein sequence ID" value="OXY91899.1"/>
    <property type="molecule type" value="Genomic_DNA"/>
</dbReference>
<keyword evidence="2" id="KW-1185">Reference proteome</keyword>
<evidence type="ECO:0000313" key="1">
    <source>
        <dbReference type="EMBL" id="OXY91899.1"/>
    </source>
</evidence>
<reference evidence="1 2" key="1">
    <citation type="submission" date="2016-07" db="EMBL/GenBank/DDBJ databases">
        <title>Draft genome of Streptomyces diastatochromogenes.</title>
        <authorList>
            <person name="Podduturi R."/>
            <person name="Lukassen M.B."/>
            <person name="Clausen N."/>
            <person name="Nielsen J.L."/>
            <person name="Jorgensen N.O."/>
        </authorList>
    </citation>
    <scope>NUCLEOTIDE SEQUENCE [LARGE SCALE GENOMIC DNA]</scope>
    <source>
        <strain evidence="1 2">DSM 40608</strain>
    </source>
</reference>
<organism evidence="1 2">
    <name type="scientific">Streptomyces diastatochromogenes</name>
    <dbReference type="NCBI Taxonomy" id="42236"/>
    <lineage>
        <taxon>Bacteria</taxon>
        <taxon>Bacillati</taxon>
        <taxon>Actinomycetota</taxon>
        <taxon>Actinomycetes</taxon>
        <taxon>Kitasatosporales</taxon>
        <taxon>Streptomycetaceae</taxon>
        <taxon>Streptomyces</taxon>
    </lineage>
</organism>
<evidence type="ECO:0000313" key="2">
    <source>
        <dbReference type="Proteomes" id="UP000215483"/>
    </source>
</evidence>
<dbReference type="RefSeq" id="WP_143684168.1">
    <property type="nucleotide sequence ID" value="NZ_MCGQ01000026.1"/>
</dbReference>
<comment type="caution">
    <text evidence="1">The sequence shown here is derived from an EMBL/GenBank/DDBJ whole genome shotgun (WGS) entry which is preliminary data.</text>
</comment>
<dbReference type="OrthoDB" id="8236516at2"/>
<dbReference type="Proteomes" id="UP000215483">
    <property type="component" value="Unassembled WGS sequence"/>
</dbReference>
<accession>A0A233S8N0</accession>
<dbReference type="AlphaFoldDB" id="A0A233S8N0"/>
<name>A0A233S8N0_STRDA</name>